<dbReference type="Pfam" id="PF00589">
    <property type="entry name" value="Phage_integrase"/>
    <property type="match status" value="1"/>
</dbReference>
<dbReference type="OrthoDB" id="9803188at2"/>
<evidence type="ECO:0000259" key="3">
    <source>
        <dbReference type="PROSITE" id="PS51898"/>
    </source>
</evidence>
<organism evidence="4 5">
    <name type="scientific">Paenibacillus anaericanus</name>
    <dbReference type="NCBI Taxonomy" id="170367"/>
    <lineage>
        <taxon>Bacteria</taxon>
        <taxon>Bacillati</taxon>
        <taxon>Bacillota</taxon>
        <taxon>Bacilli</taxon>
        <taxon>Bacillales</taxon>
        <taxon>Paenibacillaceae</taxon>
        <taxon>Paenibacillus</taxon>
    </lineage>
</organism>
<dbReference type="PANTHER" id="PTHR30349">
    <property type="entry name" value="PHAGE INTEGRASE-RELATED"/>
    <property type="match status" value="1"/>
</dbReference>
<dbReference type="GO" id="GO:0015074">
    <property type="term" value="P:DNA integration"/>
    <property type="evidence" value="ECO:0007669"/>
    <property type="project" value="InterPro"/>
</dbReference>
<evidence type="ECO:0000256" key="2">
    <source>
        <dbReference type="SAM" id="MobiDB-lite"/>
    </source>
</evidence>
<dbReference type="InterPro" id="IPR002104">
    <property type="entry name" value="Integrase_catalytic"/>
</dbReference>
<keyword evidence="1" id="KW-0233">DNA recombination</keyword>
<dbReference type="InterPro" id="IPR013762">
    <property type="entry name" value="Integrase-like_cat_sf"/>
</dbReference>
<evidence type="ECO:0000313" key="5">
    <source>
        <dbReference type="Proteomes" id="UP000279446"/>
    </source>
</evidence>
<dbReference type="Proteomes" id="UP000279446">
    <property type="component" value="Unassembled WGS sequence"/>
</dbReference>
<sequence>MEKIKDYLEILLKQQKHNKKVYGNEYDKSGFVCCWPDGSPLKSEYLNHKFKQILAENGLPPIRFHDLRHSTASYLLKHGMSLKEIQVWLGHADIGTTANIYAHIDTEMKVNTAQKINDIFSRNRQSETHPVEGEINDEESSLDNANE</sequence>
<protein>
    <recommendedName>
        <fullName evidence="3">Tyr recombinase domain-containing protein</fullName>
    </recommendedName>
</protein>
<dbReference type="InterPro" id="IPR050090">
    <property type="entry name" value="Tyrosine_recombinase_XerCD"/>
</dbReference>
<comment type="caution">
    <text evidence="4">The sequence shown here is derived from an EMBL/GenBank/DDBJ whole genome shotgun (WGS) entry which is preliminary data.</text>
</comment>
<dbReference type="GO" id="GO:0006310">
    <property type="term" value="P:DNA recombination"/>
    <property type="evidence" value="ECO:0007669"/>
    <property type="project" value="UniProtKB-KW"/>
</dbReference>
<keyword evidence="5" id="KW-1185">Reference proteome</keyword>
<feature type="compositionally biased region" description="Acidic residues" evidence="2">
    <location>
        <begin position="134"/>
        <end position="147"/>
    </location>
</feature>
<reference evidence="4 5" key="1">
    <citation type="submission" date="2018-12" db="EMBL/GenBank/DDBJ databases">
        <authorList>
            <person name="Sun L."/>
            <person name="Chen Z."/>
        </authorList>
    </citation>
    <scope>NUCLEOTIDE SEQUENCE [LARGE SCALE GENOMIC DNA]</scope>
    <source>
        <strain evidence="4 5">DSM 15890</strain>
    </source>
</reference>
<dbReference type="AlphaFoldDB" id="A0A3S1BKI8"/>
<evidence type="ECO:0000313" key="4">
    <source>
        <dbReference type="EMBL" id="RUT43411.1"/>
    </source>
</evidence>
<dbReference type="EMBL" id="RZNY01000019">
    <property type="protein sequence ID" value="RUT43411.1"/>
    <property type="molecule type" value="Genomic_DNA"/>
</dbReference>
<dbReference type="PANTHER" id="PTHR30349:SF64">
    <property type="entry name" value="PROPHAGE INTEGRASE INTD-RELATED"/>
    <property type="match status" value="1"/>
</dbReference>
<feature type="domain" description="Tyr recombinase" evidence="3">
    <location>
        <begin position="1"/>
        <end position="114"/>
    </location>
</feature>
<accession>A0A3S1BKI8</accession>
<evidence type="ECO:0000256" key="1">
    <source>
        <dbReference type="ARBA" id="ARBA00023172"/>
    </source>
</evidence>
<dbReference type="SUPFAM" id="SSF56349">
    <property type="entry name" value="DNA breaking-rejoining enzymes"/>
    <property type="match status" value="1"/>
</dbReference>
<feature type="region of interest" description="Disordered" evidence="2">
    <location>
        <begin position="122"/>
        <end position="147"/>
    </location>
</feature>
<name>A0A3S1BKI8_9BACL</name>
<dbReference type="Gene3D" id="1.10.443.10">
    <property type="entry name" value="Intergrase catalytic core"/>
    <property type="match status" value="1"/>
</dbReference>
<dbReference type="PROSITE" id="PS51898">
    <property type="entry name" value="TYR_RECOMBINASE"/>
    <property type="match status" value="1"/>
</dbReference>
<proteinExistence type="predicted"/>
<dbReference type="GO" id="GO:0003677">
    <property type="term" value="F:DNA binding"/>
    <property type="evidence" value="ECO:0007669"/>
    <property type="project" value="InterPro"/>
</dbReference>
<gene>
    <name evidence="4" type="ORF">EJP82_20030</name>
</gene>
<dbReference type="InterPro" id="IPR011010">
    <property type="entry name" value="DNA_brk_join_enz"/>
</dbReference>